<dbReference type="Proteomes" id="UP000744032">
    <property type="component" value="Unassembled WGS sequence"/>
</dbReference>
<protein>
    <recommendedName>
        <fullName evidence="4">Secreted protein</fullName>
    </recommendedName>
</protein>
<feature type="chain" id="PRO_5045500348" description="Secreted protein" evidence="1">
    <location>
        <begin position="33"/>
        <end position="370"/>
    </location>
</feature>
<evidence type="ECO:0000313" key="3">
    <source>
        <dbReference type="Proteomes" id="UP000744032"/>
    </source>
</evidence>
<evidence type="ECO:0008006" key="4">
    <source>
        <dbReference type="Google" id="ProtNLM"/>
    </source>
</evidence>
<proteinExistence type="predicted"/>
<dbReference type="EMBL" id="JAAXMD010000337">
    <property type="protein sequence ID" value="NKQ27898.1"/>
    <property type="molecule type" value="Genomic_DNA"/>
</dbReference>
<dbReference type="RefSeq" id="WP_168375697.1">
    <property type="nucleotide sequence ID" value="NZ_JAAXMD010000337.1"/>
</dbReference>
<organism evidence="2 3">
    <name type="scientific">Streptomyces galbus</name>
    <dbReference type="NCBI Taxonomy" id="33898"/>
    <lineage>
        <taxon>Bacteria</taxon>
        <taxon>Bacillati</taxon>
        <taxon>Actinomycetota</taxon>
        <taxon>Actinomycetes</taxon>
        <taxon>Kitasatosporales</taxon>
        <taxon>Streptomycetaceae</taxon>
        <taxon>Streptomyces</taxon>
    </lineage>
</organism>
<keyword evidence="3" id="KW-1185">Reference proteome</keyword>
<gene>
    <name evidence="2" type="ORF">HF200_26710</name>
</gene>
<feature type="signal peptide" evidence="1">
    <location>
        <begin position="1"/>
        <end position="32"/>
    </location>
</feature>
<evidence type="ECO:0000256" key="1">
    <source>
        <dbReference type="SAM" id="SignalP"/>
    </source>
</evidence>
<dbReference type="SUPFAM" id="SSF69322">
    <property type="entry name" value="Tricorn protease domain 2"/>
    <property type="match status" value="1"/>
</dbReference>
<dbReference type="PROSITE" id="PS51257">
    <property type="entry name" value="PROKAR_LIPOPROTEIN"/>
    <property type="match status" value="1"/>
</dbReference>
<accession>A0ABX1IQJ3</accession>
<evidence type="ECO:0000313" key="2">
    <source>
        <dbReference type="EMBL" id="NKQ27898.1"/>
    </source>
</evidence>
<reference evidence="2 3" key="1">
    <citation type="submission" date="2020-04" db="EMBL/GenBank/DDBJ databases">
        <title>Genome sequence of Streptomyces galbus strain I339.</title>
        <authorList>
            <person name="Silva E.A.N."/>
            <person name="Merces M."/>
            <person name="Castelo Branco A.P.O.T."/>
            <person name="Vasconcelos P.C."/>
            <person name="Costa N.P."/>
            <person name="Marinho G.C.S."/>
            <person name="Oliveira C.J.B."/>
            <person name="Araujo D."/>
            <person name="Rodrigues Junior V.S."/>
            <person name="Almeida R."/>
            <person name="Silva Filho U.R."/>
            <person name="Andrade A.S.A."/>
            <person name="Cibulski S.P."/>
        </authorList>
    </citation>
    <scope>NUCLEOTIDE SEQUENCE [LARGE SCALE GENOMIC DNA]</scope>
    <source>
        <strain evidence="2 3">I339</strain>
    </source>
</reference>
<keyword evidence="1" id="KW-0732">Signal</keyword>
<comment type="caution">
    <text evidence="2">The sequence shown here is derived from an EMBL/GenBank/DDBJ whole genome shotgun (WGS) entry which is preliminary data.</text>
</comment>
<name>A0ABX1IQJ3_STRGB</name>
<sequence>MDHKTTHTTTRRRRCGALLALGLLTAMTTACGPDEDDSRSAPHDIVADLGGEVAVLDDLNASPRVVGPRPAGAENADAYRLAGPHQLASGQIVGIRDGGVVAIEPRKPGKAVLLGQASAWFPAADGKRLWAVTEEPAETACNGQDMPQSVAARYTATRYETSGRPSRTTSTAACGLRPVADTSRGLLALRTTGDTGGGGTGVRAVTDLVLLDARANTATETIATDASMVAAVGDHVIWRDDTCGKDTCTHVYDLDQRKNTAAPSCKGGDLVGTGTLDPSGRWYLSALRTHRLAILDLNDDTCHELDTLPAAGSSDLDQTFGIAWAGSHVLLLDQRSGALTSVDAPRHETDERAEPLPVVNQAQIWSASAE</sequence>